<organism evidence="1 2">
    <name type="scientific">Candidatus Aquicultor secundus</name>
    <dbReference type="NCBI Taxonomy" id="1973895"/>
    <lineage>
        <taxon>Bacteria</taxon>
        <taxon>Bacillati</taxon>
        <taxon>Actinomycetota</taxon>
        <taxon>Candidatus Aquicultoria</taxon>
        <taxon>Candidatus Aquicultorales</taxon>
        <taxon>Candidatus Aquicultoraceae</taxon>
        <taxon>Candidatus Aquicultor</taxon>
    </lineage>
</organism>
<dbReference type="AlphaFoldDB" id="A0A2M7T8V6"/>
<sequence length="71" mass="8272">MGEEQSFALMIRQALTEYDFERIDITPEKATVVLKREVYAEDSENEVLEYAFQNPTLVKVIEELKSYLPSL</sequence>
<evidence type="ECO:0000313" key="2">
    <source>
        <dbReference type="Proteomes" id="UP000230956"/>
    </source>
</evidence>
<dbReference type="EMBL" id="PFNG01000092">
    <property type="protein sequence ID" value="PIZ40393.1"/>
    <property type="molecule type" value="Genomic_DNA"/>
</dbReference>
<protein>
    <submittedName>
        <fullName evidence="1">Uncharacterized protein</fullName>
    </submittedName>
</protein>
<gene>
    <name evidence="1" type="ORF">COY37_04015</name>
</gene>
<evidence type="ECO:0000313" key="1">
    <source>
        <dbReference type="EMBL" id="PIZ40393.1"/>
    </source>
</evidence>
<dbReference type="RefSeq" id="WP_286679214.1">
    <property type="nucleotide sequence ID" value="NZ_MNXI01000135.1"/>
</dbReference>
<name>A0A2M7T8V6_9ACTN</name>
<comment type="caution">
    <text evidence="1">The sequence shown here is derived from an EMBL/GenBank/DDBJ whole genome shotgun (WGS) entry which is preliminary data.</text>
</comment>
<dbReference type="Proteomes" id="UP000230956">
    <property type="component" value="Unassembled WGS sequence"/>
</dbReference>
<proteinExistence type="predicted"/>
<reference evidence="2" key="1">
    <citation type="submission" date="2017-09" db="EMBL/GenBank/DDBJ databases">
        <title>Depth-based differentiation of microbial function through sediment-hosted aquifers and enrichment of novel symbionts in the deep terrestrial subsurface.</title>
        <authorList>
            <person name="Probst A.J."/>
            <person name="Ladd B."/>
            <person name="Jarett J.K."/>
            <person name="Geller-Mcgrath D.E."/>
            <person name="Sieber C.M.K."/>
            <person name="Emerson J.B."/>
            <person name="Anantharaman K."/>
            <person name="Thomas B.C."/>
            <person name="Malmstrom R."/>
            <person name="Stieglmeier M."/>
            <person name="Klingl A."/>
            <person name="Woyke T."/>
            <person name="Ryan C.M."/>
            <person name="Banfield J.F."/>
        </authorList>
    </citation>
    <scope>NUCLEOTIDE SEQUENCE [LARGE SCALE GENOMIC DNA]</scope>
</reference>
<accession>A0A2M7T8V6</accession>